<evidence type="ECO:0000313" key="19">
    <source>
        <dbReference type="EMBL" id="TWW54706.1"/>
    </source>
</evidence>
<keyword evidence="11" id="KW-0427">LDL</keyword>
<dbReference type="GO" id="GO:0034362">
    <property type="term" value="C:low-density lipoprotein particle"/>
    <property type="evidence" value="ECO:0007669"/>
    <property type="project" value="UniProtKB-KW"/>
</dbReference>
<gene>
    <name evidence="19" type="ORF">D4764_0289050</name>
</gene>
<dbReference type="PANTHER" id="PTHR13769">
    <property type="entry name" value="APOLIPOPROTEIN B"/>
    <property type="match status" value="1"/>
</dbReference>
<dbReference type="PANTHER" id="PTHR13769:SF1">
    <property type="entry name" value="APOLIPOPROTEIN B-100"/>
    <property type="match status" value="1"/>
</dbReference>
<keyword evidence="10" id="KW-0551">Lipid droplet</keyword>
<evidence type="ECO:0000256" key="12">
    <source>
        <dbReference type="ARBA" id="ARBA00022729"/>
    </source>
</evidence>
<evidence type="ECO:0000256" key="8">
    <source>
        <dbReference type="ARBA" id="ARBA00022548"/>
    </source>
</evidence>
<keyword evidence="7" id="KW-0964">Secreted</keyword>
<keyword evidence="13" id="KW-0445">Lipid transport</keyword>
<evidence type="ECO:0000256" key="15">
    <source>
        <dbReference type="ARBA" id="ARBA00023166"/>
    </source>
</evidence>
<keyword evidence="8" id="KW-0153">Cholesterol metabolism</keyword>
<evidence type="ECO:0000313" key="20">
    <source>
        <dbReference type="Proteomes" id="UP000324091"/>
    </source>
</evidence>
<dbReference type="AlphaFoldDB" id="A0A5C6MHV5"/>
<keyword evidence="16" id="KW-0753">Steroid metabolism</keyword>
<evidence type="ECO:0000256" key="11">
    <source>
        <dbReference type="ARBA" id="ARBA00022710"/>
    </source>
</evidence>
<keyword evidence="12" id="KW-0732">Signal</keyword>
<keyword evidence="20" id="KW-1185">Reference proteome</keyword>
<evidence type="ECO:0000256" key="17">
    <source>
        <dbReference type="ARBA" id="ARBA00023313"/>
    </source>
</evidence>
<accession>A0A5C6MHV5</accession>
<dbReference type="GO" id="GO:0050750">
    <property type="term" value="F:low-density lipoprotein particle receptor binding"/>
    <property type="evidence" value="ECO:0007669"/>
    <property type="project" value="TreeGrafter"/>
</dbReference>
<protein>
    <submittedName>
        <fullName evidence="19">Apolipoprotein B-100</fullName>
    </submittedName>
</protein>
<evidence type="ECO:0000256" key="4">
    <source>
        <dbReference type="ARBA" id="ARBA00022448"/>
    </source>
</evidence>
<dbReference type="Pfam" id="PF01347">
    <property type="entry name" value="Vitellogenin_N"/>
    <property type="match status" value="1"/>
</dbReference>
<dbReference type="GO" id="GO:0042953">
    <property type="term" value="P:lipoprotein transport"/>
    <property type="evidence" value="ECO:0007669"/>
    <property type="project" value="TreeGrafter"/>
</dbReference>
<dbReference type="InterPro" id="IPR015819">
    <property type="entry name" value="Lipid_transp_b-sht_shell"/>
</dbReference>
<evidence type="ECO:0000256" key="14">
    <source>
        <dbReference type="ARBA" id="ARBA00023098"/>
    </source>
</evidence>
<evidence type="ECO:0000256" key="13">
    <source>
        <dbReference type="ARBA" id="ARBA00023055"/>
    </source>
</evidence>
<dbReference type="Gene3D" id="2.30.230.10">
    <property type="entry name" value="Lipovitellin, beta-sheet shell regions, chain A"/>
    <property type="match status" value="1"/>
</dbReference>
<evidence type="ECO:0000256" key="3">
    <source>
        <dbReference type="ARBA" id="ARBA00004613"/>
    </source>
</evidence>
<dbReference type="GO" id="GO:0005737">
    <property type="term" value="C:cytoplasm"/>
    <property type="evidence" value="ECO:0007669"/>
    <property type="project" value="UniProtKB-SubCell"/>
</dbReference>
<keyword evidence="5" id="KW-0963">Cytoplasm</keyword>
<keyword evidence="15" id="KW-1207">Sterol metabolism</keyword>
<feature type="domain" description="Vitellogenin" evidence="18">
    <location>
        <begin position="5"/>
        <end position="106"/>
    </location>
</feature>
<dbReference type="GO" id="GO:0034361">
    <property type="term" value="C:very-low-density lipoprotein particle"/>
    <property type="evidence" value="ECO:0007669"/>
    <property type="project" value="UniProtKB-KW"/>
</dbReference>
<evidence type="ECO:0000256" key="2">
    <source>
        <dbReference type="ARBA" id="ARBA00004502"/>
    </source>
</evidence>
<evidence type="ECO:0000259" key="18">
    <source>
        <dbReference type="Pfam" id="PF01347"/>
    </source>
</evidence>
<keyword evidence="19" id="KW-0449">Lipoprotein</keyword>
<evidence type="ECO:0000256" key="6">
    <source>
        <dbReference type="ARBA" id="ARBA00022513"/>
    </source>
</evidence>
<keyword evidence="4" id="KW-0813">Transport</keyword>
<proteinExistence type="predicted"/>
<evidence type="ECO:0000256" key="7">
    <source>
        <dbReference type="ARBA" id="ARBA00022525"/>
    </source>
</evidence>
<dbReference type="InterPro" id="IPR015816">
    <property type="entry name" value="Vitellinogen_b-sht_N"/>
</dbReference>
<keyword evidence="14" id="KW-0443">Lipid metabolism</keyword>
<dbReference type="GO" id="GO:0005811">
    <property type="term" value="C:lipid droplet"/>
    <property type="evidence" value="ECO:0007669"/>
    <property type="project" value="UniProtKB-SubCell"/>
</dbReference>
<dbReference type="EMBL" id="RHFK02000122">
    <property type="protein sequence ID" value="TWW54706.1"/>
    <property type="molecule type" value="Genomic_DNA"/>
</dbReference>
<dbReference type="GO" id="GO:0120020">
    <property type="term" value="F:cholesterol transfer activity"/>
    <property type="evidence" value="ECO:0007669"/>
    <property type="project" value="TreeGrafter"/>
</dbReference>
<comment type="caution">
    <text evidence="19">The sequence shown here is derived from an EMBL/GenBank/DDBJ whole genome shotgun (WGS) entry which is preliminary data.</text>
</comment>
<dbReference type="GO" id="GO:0006642">
    <property type="term" value="P:triglyceride mobilization"/>
    <property type="evidence" value="ECO:0007669"/>
    <property type="project" value="TreeGrafter"/>
</dbReference>
<dbReference type="InterPro" id="IPR052418">
    <property type="entry name" value="Apolipoprotein_B"/>
</dbReference>
<evidence type="ECO:0000256" key="1">
    <source>
        <dbReference type="ARBA" id="ARBA00004496"/>
    </source>
</evidence>
<keyword evidence="9" id="KW-0358">Heparin-binding</keyword>
<sequence>MATAANGVQVSCQVEIEVPQPCKFIMKTRDCSLSKMSSTRPDRKPVFVKSSSSEDFFFAMNRTALKFTVDDNSDIQLFPETDEAVKILNIKRGIISALMVPMKDEKRSLSVQYGRLQPVLARPEKVHNHLLDSFD</sequence>
<reference evidence="19 20" key="1">
    <citation type="submission" date="2019-04" db="EMBL/GenBank/DDBJ databases">
        <title>Chromosome genome assembly for Takifugu flavidus.</title>
        <authorList>
            <person name="Xiao S."/>
        </authorList>
    </citation>
    <scope>NUCLEOTIDE SEQUENCE [LARGE SCALE GENOMIC DNA]</scope>
    <source>
        <strain evidence="19">HTHZ2018</strain>
        <tissue evidence="19">Muscle</tissue>
    </source>
</reference>
<dbReference type="GO" id="GO:0030301">
    <property type="term" value="P:cholesterol transport"/>
    <property type="evidence" value="ECO:0007669"/>
    <property type="project" value="TreeGrafter"/>
</dbReference>
<dbReference type="InterPro" id="IPR001747">
    <property type="entry name" value="Vitellogenin_N"/>
</dbReference>
<dbReference type="GO" id="GO:0034359">
    <property type="term" value="C:mature chylomicron"/>
    <property type="evidence" value="ECO:0007669"/>
    <property type="project" value="TreeGrafter"/>
</dbReference>
<evidence type="ECO:0000256" key="10">
    <source>
        <dbReference type="ARBA" id="ARBA00022677"/>
    </source>
</evidence>
<dbReference type="SUPFAM" id="SSF56968">
    <property type="entry name" value="Lipovitellin-phosvitin complex, beta-sheet shell regions"/>
    <property type="match status" value="1"/>
</dbReference>
<organism evidence="19 20">
    <name type="scientific">Takifugu flavidus</name>
    <name type="common">sansaifugu</name>
    <dbReference type="NCBI Taxonomy" id="433684"/>
    <lineage>
        <taxon>Eukaryota</taxon>
        <taxon>Metazoa</taxon>
        <taxon>Chordata</taxon>
        <taxon>Craniata</taxon>
        <taxon>Vertebrata</taxon>
        <taxon>Euteleostomi</taxon>
        <taxon>Actinopterygii</taxon>
        <taxon>Neopterygii</taxon>
        <taxon>Teleostei</taxon>
        <taxon>Neoteleostei</taxon>
        <taxon>Acanthomorphata</taxon>
        <taxon>Eupercaria</taxon>
        <taxon>Tetraodontiformes</taxon>
        <taxon>Tetradontoidea</taxon>
        <taxon>Tetraodontidae</taxon>
        <taxon>Takifugu</taxon>
    </lineage>
</organism>
<keyword evidence="6" id="KW-0162">Chylomicron</keyword>
<dbReference type="GO" id="GO:0008203">
    <property type="term" value="P:cholesterol metabolic process"/>
    <property type="evidence" value="ECO:0007669"/>
    <property type="project" value="UniProtKB-KW"/>
</dbReference>
<dbReference type="GO" id="GO:0042632">
    <property type="term" value="P:cholesterol homeostasis"/>
    <property type="evidence" value="ECO:0007669"/>
    <property type="project" value="TreeGrafter"/>
</dbReference>
<name>A0A5C6MHV5_9TELE</name>
<evidence type="ECO:0000256" key="16">
    <source>
        <dbReference type="ARBA" id="ARBA00023221"/>
    </source>
</evidence>
<dbReference type="GO" id="GO:0008201">
    <property type="term" value="F:heparin binding"/>
    <property type="evidence" value="ECO:0007669"/>
    <property type="project" value="UniProtKB-KW"/>
</dbReference>
<keyword evidence="17" id="KW-0850">VLDL</keyword>
<evidence type="ECO:0000256" key="9">
    <source>
        <dbReference type="ARBA" id="ARBA00022674"/>
    </source>
</evidence>
<dbReference type="Proteomes" id="UP000324091">
    <property type="component" value="Unassembled WGS sequence"/>
</dbReference>
<comment type="subcellular location">
    <subcellularLocation>
        <location evidence="1">Cytoplasm</location>
    </subcellularLocation>
    <subcellularLocation>
        <location evidence="2">Lipid droplet</location>
    </subcellularLocation>
    <subcellularLocation>
        <location evidence="3">Secreted</location>
    </subcellularLocation>
</comment>
<evidence type="ECO:0000256" key="5">
    <source>
        <dbReference type="ARBA" id="ARBA00022490"/>
    </source>
</evidence>